<dbReference type="AlphaFoldDB" id="A0A0D2EY50"/>
<name>A0A0D2EY50_CLAB1</name>
<dbReference type="RefSeq" id="XP_016621565.1">
    <property type="nucleotide sequence ID" value="XM_016762618.1"/>
</dbReference>
<sequence length="583" mass="61189">MHSLKLLISSLVATVVAQSTVTVRDNAHNLTYIGFSVAGTEQFQGINFGQDTSGVNRFKPPKAFAYPTGTTVQATAAGAACPQNTILSFLGAISENPGVFNISEDCLNLEVVRPAGTKQNANLPVMVWISGQGDEEGSYNYSLYNPTALVAGAAAKGTPVIYAAMNYRVNLFGFANSPALRTEGSLNAGLLDQRLALQWIQSNIAAFGGNPKNVTVFGESDGGVSVGLHMTAFGGNGTAPFHRAIMQSGAPASDPGVTGNATATNTAAVARLAGCTGTNSSLVLTCLRAIPMVQLLNAVLLFENTTTATQANGVSQDLFFPTVDGSYLPDAPSTLIRTGRFHKNIAVITGWNENDGSIFVPPTLNGSTAVQAFLHSSYPNLNSTTLSRLLSLYPVSGFVAAAQASQISPFFLQASQIYRDINFACPSIDASHRISQFGSASYLYVLNTTSLTSVLQIFNASFEGVIHFSDVPFVFNQPNVGFGTTAAANLTATRMSGSWAHFASTGNPSGNPAITLSGWTQAYTKSQAAVKSQNVTGASIRVIGGPRAGQAQLSLNARTAVEPQLLQRCAFINSAAFYQQLQT</sequence>
<evidence type="ECO:0000256" key="2">
    <source>
        <dbReference type="ARBA" id="ARBA00022801"/>
    </source>
</evidence>
<dbReference type="VEuPathDB" id="FungiDB:Z519_04874"/>
<dbReference type="SUPFAM" id="SSF53474">
    <property type="entry name" value="alpha/beta-Hydrolases"/>
    <property type="match status" value="1"/>
</dbReference>
<dbReference type="OrthoDB" id="408631at2759"/>
<gene>
    <name evidence="5" type="ORF">Z519_04874</name>
</gene>
<feature type="signal peptide" evidence="3">
    <location>
        <begin position="1"/>
        <end position="17"/>
    </location>
</feature>
<evidence type="ECO:0000256" key="3">
    <source>
        <dbReference type="SAM" id="SignalP"/>
    </source>
</evidence>
<proteinExistence type="inferred from homology"/>
<dbReference type="Proteomes" id="UP000053789">
    <property type="component" value="Unassembled WGS sequence"/>
</dbReference>
<dbReference type="PANTHER" id="PTHR43918:SF4">
    <property type="entry name" value="CARBOXYLIC ESTER HYDROLASE"/>
    <property type="match status" value="1"/>
</dbReference>
<keyword evidence="2" id="KW-0378">Hydrolase</keyword>
<feature type="domain" description="Carboxylesterase type B" evidence="4">
    <location>
        <begin position="39"/>
        <end position="530"/>
    </location>
</feature>
<dbReference type="GO" id="GO:0052689">
    <property type="term" value="F:carboxylic ester hydrolase activity"/>
    <property type="evidence" value="ECO:0007669"/>
    <property type="project" value="TreeGrafter"/>
</dbReference>
<dbReference type="HOGENOM" id="CLU_006586_10_4_1"/>
<dbReference type="GeneID" id="27697802"/>
<dbReference type="Gene3D" id="3.40.50.1820">
    <property type="entry name" value="alpha/beta hydrolase"/>
    <property type="match status" value="1"/>
</dbReference>
<dbReference type="InterPro" id="IPR002018">
    <property type="entry name" value="CarbesteraseB"/>
</dbReference>
<dbReference type="InterPro" id="IPR050654">
    <property type="entry name" value="AChE-related_enzymes"/>
</dbReference>
<dbReference type="ESTHER" id="9euro-w9wsi5">
    <property type="family name" value="Fungal_carboxylesterase_lipase"/>
</dbReference>
<protein>
    <recommendedName>
        <fullName evidence="4">Carboxylesterase type B domain-containing protein</fullName>
    </recommendedName>
</protein>
<dbReference type="PANTHER" id="PTHR43918">
    <property type="entry name" value="ACETYLCHOLINESTERASE"/>
    <property type="match status" value="1"/>
</dbReference>
<keyword evidence="3" id="KW-0732">Signal</keyword>
<evidence type="ECO:0000313" key="6">
    <source>
        <dbReference type="Proteomes" id="UP000053789"/>
    </source>
</evidence>
<organism evidence="5 6">
    <name type="scientific">Cladophialophora bantiana (strain ATCC 10958 / CBS 173.52 / CDC B-1940 / NIH 8579)</name>
    <name type="common">Xylohypha bantiana</name>
    <dbReference type="NCBI Taxonomy" id="1442370"/>
    <lineage>
        <taxon>Eukaryota</taxon>
        <taxon>Fungi</taxon>
        <taxon>Dikarya</taxon>
        <taxon>Ascomycota</taxon>
        <taxon>Pezizomycotina</taxon>
        <taxon>Eurotiomycetes</taxon>
        <taxon>Chaetothyriomycetidae</taxon>
        <taxon>Chaetothyriales</taxon>
        <taxon>Herpotrichiellaceae</taxon>
        <taxon>Cladophialophora</taxon>
    </lineage>
</organism>
<reference evidence="5" key="1">
    <citation type="submission" date="2015-01" db="EMBL/GenBank/DDBJ databases">
        <title>The Genome Sequence of Cladophialophora bantiana CBS 173.52.</title>
        <authorList>
            <consortium name="The Broad Institute Genomics Platform"/>
            <person name="Cuomo C."/>
            <person name="de Hoog S."/>
            <person name="Gorbushina A."/>
            <person name="Stielow B."/>
            <person name="Teixiera M."/>
            <person name="Abouelleil A."/>
            <person name="Chapman S.B."/>
            <person name="Priest M."/>
            <person name="Young S.K."/>
            <person name="Wortman J."/>
            <person name="Nusbaum C."/>
            <person name="Birren B."/>
        </authorList>
    </citation>
    <scope>NUCLEOTIDE SEQUENCE [LARGE SCALE GENOMIC DNA]</scope>
    <source>
        <strain evidence="5">CBS 173.52</strain>
    </source>
</reference>
<comment type="similarity">
    <text evidence="1">Belongs to the type-B carboxylesterase/lipase family.</text>
</comment>
<evidence type="ECO:0000259" key="4">
    <source>
        <dbReference type="Pfam" id="PF00135"/>
    </source>
</evidence>
<evidence type="ECO:0000256" key="1">
    <source>
        <dbReference type="ARBA" id="ARBA00005964"/>
    </source>
</evidence>
<dbReference type="InterPro" id="IPR029058">
    <property type="entry name" value="AB_hydrolase_fold"/>
</dbReference>
<dbReference type="Pfam" id="PF00135">
    <property type="entry name" value="COesterase"/>
    <property type="match status" value="1"/>
</dbReference>
<feature type="chain" id="PRO_5002241714" description="Carboxylesterase type B domain-containing protein" evidence="3">
    <location>
        <begin position="18"/>
        <end position="583"/>
    </location>
</feature>
<evidence type="ECO:0000313" key="5">
    <source>
        <dbReference type="EMBL" id="KIW94896.1"/>
    </source>
</evidence>
<dbReference type="EMBL" id="KN846985">
    <property type="protein sequence ID" value="KIW94896.1"/>
    <property type="molecule type" value="Genomic_DNA"/>
</dbReference>
<accession>A0A0D2EY50</accession>
<keyword evidence="6" id="KW-1185">Reference proteome</keyword>